<dbReference type="AlphaFoldDB" id="A0A438GUY7"/>
<keyword evidence="6 9" id="KW-0067">ATP-binding</keyword>
<dbReference type="InterPro" id="IPR051420">
    <property type="entry name" value="Ser_Thr_Kinases_DiverseReg"/>
</dbReference>
<evidence type="ECO:0000256" key="9">
    <source>
        <dbReference type="PROSITE-ProRule" id="PRU10141"/>
    </source>
</evidence>
<dbReference type="InterPro" id="IPR032675">
    <property type="entry name" value="LRR_dom_sf"/>
</dbReference>
<dbReference type="GO" id="GO:0004674">
    <property type="term" value="F:protein serine/threonine kinase activity"/>
    <property type="evidence" value="ECO:0007669"/>
    <property type="project" value="UniProtKB-KW"/>
</dbReference>
<dbReference type="PROSITE" id="PS00107">
    <property type="entry name" value="PROTEIN_KINASE_ATP"/>
    <property type="match status" value="1"/>
</dbReference>
<dbReference type="GO" id="GO:0005524">
    <property type="term" value="F:ATP binding"/>
    <property type="evidence" value="ECO:0007669"/>
    <property type="project" value="UniProtKB-UniRule"/>
</dbReference>
<evidence type="ECO:0000256" key="7">
    <source>
        <dbReference type="ARBA" id="ARBA00047899"/>
    </source>
</evidence>
<proteinExistence type="predicted"/>
<protein>
    <recommendedName>
        <fullName evidence="1">non-specific serine/threonine protein kinase</fullName>
        <ecNumber evidence="1">2.7.11.1</ecNumber>
    </recommendedName>
</protein>
<evidence type="ECO:0000256" key="3">
    <source>
        <dbReference type="ARBA" id="ARBA00022679"/>
    </source>
</evidence>
<evidence type="ECO:0000256" key="6">
    <source>
        <dbReference type="ARBA" id="ARBA00022840"/>
    </source>
</evidence>
<evidence type="ECO:0000256" key="8">
    <source>
        <dbReference type="ARBA" id="ARBA00048679"/>
    </source>
</evidence>
<accession>A0A438GUY7</accession>
<evidence type="ECO:0000256" key="1">
    <source>
        <dbReference type="ARBA" id="ARBA00012513"/>
    </source>
</evidence>
<dbReference type="PANTHER" id="PTHR48005">
    <property type="entry name" value="LEUCINE RICH REPEAT KINASE 2"/>
    <property type="match status" value="1"/>
</dbReference>
<keyword evidence="10" id="KW-0675">Receptor</keyword>
<keyword evidence="2" id="KW-0723">Serine/threonine-protein kinase</keyword>
<keyword evidence="3" id="KW-0808">Transferase</keyword>
<gene>
    <name evidence="10" type="primary">MIK2_14</name>
    <name evidence="10" type="ORF">CK203_052794</name>
</gene>
<sequence length="123" mass="13342">MSSPGTLPHTFDDLISLTVADISYNQLEGPLPNIKAFAPFEAFKNNKGLCGNNVPHLKPCSASEKKANKFSILIIILLIGTDNFSSKQCIGTGGYGTVYKAELPTGRVVAVKKASLIRRWRYG</sequence>
<name>A0A438GUY7_VITVI</name>
<keyword evidence="4 9" id="KW-0547">Nucleotide-binding</keyword>
<dbReference type="PANTHER" id="PTHR48005:SF70">
    <property type="entry name" value="MDIS1-INTERACTING RECEPTOR LIKE KINASE 2-LIKE"/>
    <property type="match status" value="1"/>
</dbReference>
<evidence type="ECO:0000256" key="4">
    <source>
        <dbReference type="ARBA" id="ARBA00022741"/>
    </source>
</evidence>
<feature type="binding site" evidence="9">
    <location>
        <position position="113"/>
    </location>
    <ligand>
        <name>ATP</name>
        <dbReference type="ChEBI" id="CHEBI:30616"/>
    </ligand>
</feature>
<evidence type="ECO:0000313" key="10">
    <source>
        <dbReference type="EMBL" id="RVW76010.1"/>
    </source>
</evidence>
<dbReference type="Proteomes" id="UP000288805">
    <property type="component" value="Unassembled WGS sequence"/>
</dbReference>
<organism evidence="10 11">
    <name type="scientific">Vitis vinifera</name>
    <name type="common">Grape</name>
    <dbReference type="NCBI Taxonomy" id="29760"/>
    <lineage>
        <taxon>Eukaryota</taxon>
        <taxon>Viridiplantae</taxon>
        <taxon>Streptophyta</taxon>
        <taxon>Embryophyta</taxon>
        <taxon>Tracheophyta</taxon>
        <taxon>Spermatophyta</taxon>
        <taxon>Magnoliopsida</taxon>
        <taxon>eudicotyledons</taxon>
        <taxon>Gunneridae</taxon>
        <taxon>Pentapetalae</taxon>
        <taxon>rosids</taxon>
        <taxon>Vitales</taxon>
        <taxon>Vitaceae</taxon>
        <taxon>Viteae</taxon>
        <taxon>Vitis</taxon>
    </lineage>
</organism>
<reference evidence="10 11" key="1">
    <citation type="journal article" date="2018" name="PLoS Genet.">
        <title>Population sequencing reveals clonal diversity and ancestral inbreeding in the grapevine cultivar Chardonnay.</title>
        <authorList>
            <person name="Roach M.J."/>
            <person name="Johnson D.L."/>
            <person name="Bohlmann J."/>
            <person name="van Vuuren H.J."/>
            <person name="Jones S.J."/>
            <person name="Pretorius I.S."/>
            <person name="Schmidt S.A."/>
            <person name="Borneman A.R."/>
        </authorList>
    </citation>
    <scope>NUCLEOTIDE SEQUENCE [LARGE SCALE GENOMIC DNA]</scope>
    <source>
        <strain evidence="11">cv. Chardonnay</strain>
        <tissue evidence="10">Leaf</tissue>
    </source>
</reference>
<evidence type="ECO:0000313" key="11">
    <source>
        <dbReference type="Proteomes" id="UP000288805"/>
    </source>
</evidence>
<dbReference type="EMBL" id="QGNW01000337">
    <property type="protein sequence ID" value="RVW76010.1"/>
    <property type="molecule type" value="Genomic_DNA"/>
</dbReference>
<dbReference type="EC" id="2.7.11.1" evidence="1"/>
<evidence type="ECO:0000256" key="2">
    <source>
        <dbReference type="ARBA" id="ARBA00022527"/>
    </source>
</evidence>
<keyword evidence="5 10" id="KW-0418">Kinase</keyword>
<dbReference type="Gene3D" id="3.80.10.10">
    <property type="entry name" value="Ribonuclease Inhibitor"/>
    <property type="match status" value="1"/>
</dbReference>
<comment type="catalytic activity">
    <reaction evidence="8">
        <text>L-seryl-[protein] + ATP = O-phospho-L-seryl-[protein] + ADP + H(+)</text>
        <dbReference type="Rhea" id="RHEA:17989"/>
        <dbReference type="Rhea" id="RHEA-COMP:9863"/>
        <dbReference type="Rhea" id="RHEA-COMP:11604"/>
        <dbReference type="ChEBI" id="CHEBI:15378"/>
        <dbReference type="ChEBI" id="CHEBI:29999"/>
        <dbReference type="ChEBI" id="CHEBI:30616"/>
        <dbReference type="ChEBI" id="CHEBI:83421"/>
        <dbReference type="ChEBI" id="CHEBI:456216"/>
        <dbReference type="EC" id="2.7.11.1"/>
    </reaction>
</comment>
<evidence type="ECO:0000256" key="5">
    <source>
        <dbReference type="ARBA" id="ARBA00022777"/>
    </source>
</evidence>
<dbReference type="InterPro" id="IPR011009">
    <property type="entry name" value="Kinase-like_dom_sf"/>
</dbReference>
<dbReference type="Gene3D" id="3.30.200.20">
    <property type="entry name" value="Phosphorylase Kinase, domain 1"/>
    <property type="match status" value="1"/>
</dbReference>
<dbReference type="SUPFAM" id="SSF56112">
    <property type="entry name" value="Protein kinase-like (PK-like)"/>
    <property type="match status" value="1"/>
</dbReference>
<comment type="catalytic activity">
    <reaction evidence="7">
        <text>L-threonyl-[protein] + ATP = O-phospho-L-threonyl-[protein] + ADP + H(+)</text>
        <dbReference type="Rhea" id="RHEA:46608"/>
        <dbReference type="Rhea" id="RHEA-COMP:11060"/>
        <dbReference type="Rhea" id="RHEA-COMP:11605"/>
        <dbReference type="ChEBI" id="CHEBI:15378"/>
        <dbReference type="ChEBI" id="CHEBI:30013"/>
        <dbReference type="ChEBI" id="CHEBI:30616"/>
        <dbReference type="ChEBI" id="CHEBI:61977"/>
        <dbReference type="ChEBI" id="CHEBI:456216"/>
        <dbReference type="EC" id="2.7.11.1"/>
    </reaction>
</comment>
<comment type="caution">
    <text evidence="10">The sequence shown here is derived from an EMBL/GenBank/DDBJ whole genome shotgun (WGS) entry which is preliminary data.</text>
</comment>
<dbReference type="InterPro" id="IPR017441">
    <property type="entry name" value="Protein_kinase_ATP_BS"/>
</dbReference>